<dbReference type="InterPro" id="IPR050490">
    <property type="entry name" value="Bact_solute-bd_prot1"/>
</dbReference>
<feature type="chain" id="PRO_5038615234" evidence="7">
    <location>
        <begin position="23"/>
        <end position="566"/>
    </location>
</feature>
<comment type="caution">
    <text evidence="8">The sequence shown here is derived from an EMBL/GenBank/DDBJ whole genome shotgun (WGS) entry which is preliminary data.</text>
</comment>
<sequence>MKRRVSKMAVILSLAMAAGVLSSCTQNTPGTASGGTASAGGSGDGGSTVEMSANGEFPIVNEKMSFTIMVPQEAYILDVETNEFTKWYEEQTNIHIDWEIVPKEAVTERVNLSLTTGEYPDAYLGCNLSEADQVKYGSQGIFISLNDLIEKYSVDFKAAMESSELLPEAITAPDGNIYSLPQINECFHCFYPAKVYMNQEWLKNVGKEAPTTTDEFYEVLKAFKEQDANGNGDPNDEIPMMGADGGWYTDPYSFLLNSFVYWDGARGYALNNGKIEFVANTEEFREGLRYINKLVSEGLIDPVSFTQKEAQAKIIGGDPEKITVGTACGATFESILGDTVNDPLERYTQYEAISPLKGPNGVQNALTEEGGVYSGRFLITNQCENPEVLFRWADGGYKAEVTLQSQAGPENVGWKKPAEGTLGINGKPALYEKITWTGDSVQNYHLENIMLANRTRDYRDGQAVVGDDPYLTQTGEPRRYRDTETYYEPYASDMQIPILMYTQEESDELAIIQTGLTDFLKENMVAFMTGNKSLDSDWDAYAAEFENLNVSRALEIMQTAYDRQYK</sequence>
<dbReference type="EMBL" id="DVGZ01000045">
    <property type="protein sequence ID" value="HIR46948.1"/>
    <property type="molecule type" value="Genomic_DNA"/>
</dbReference>
<keyword evidence="2 7" id="KW-0732">Signal</keyword>
<accession>A0A9D1DER9</accession>
<name>A0A9D1DER9_9FIRM</name>
<dbReference type="AlphaFoldDB" id="A0A9D1DER9"/>
<organism evidence="8 9">
    <name type="scientific">Candidatus Caccousia avicola</name>
    <dbReference type="NCBI Taxonomy" id="2840721"/>
    <lineage>
        <taxon>Bacteria</taxon>
        <taxon>Bacillati</taxon>
        <taxon>Bacillota</taxon>
        <taxon>Clostridia</taxon>
        <taxon>Eubacteriales</taxon>
        <taxon>Oscillospiraceae</taxon>
        <taxon>Oscillospiraceae incertae sedis</taxon>
        <taxon>Candidatus Caccousia</taxon>
    </lineage>
</organism>
<evidence type="ECO:0000256" key="1">
    <source>
        <dbReference type="ARBA" id="ARBA00022475"/>
    </source>
</evidence>
<dbReference type="PANTHER" id="PTHR43649">
    <property type="entry name" value="ARABINOSE-BINDING PROTEIN-RELATED"/>
    <property type="match status" value="1"/>
</dbReference>
<evidence type="ECO:0000313" key="9">
    <source>
        <dbReference type="Proteomes" id="UP000824242"/>
    </source>
</evidence>
<keyword evidence="3" id="KW-0472">Membrane</keyword>
<feature type="region of interest" description="Disordered" evidence="6">
    <location>
        <begin position="31"/>
        <end position="50"/>
    </location>
</feature>
<gene>
    <name evidence="8" type="ORF">IAB89_04715</name>
</gene>
<dbReference type="PROSITE" id="PS51257">
    <property type="entry name" value="PROKAR_LIPOPROTEIN"/>
    <property type="match status" value="1"/>
</dbReference>
<dbReference type="PANTHER" id="PTHR43649:SF33">
    <property type="entry name" value="POLYGALACTURONAN_RHAMNOGALACTURONAN-BINDING PROTEIN YTCQ"/>
    <property type="match status" value="1"/>
</dbReference>
<feature type="compositionally biased region" description="Gly residues" evidence="6">
    <location>
        <begin position="37"/>
        <end position="46"/>
    </location>
</feature>
<reference evidence="8" key="1">
    <citation type="submission" date="2020-10" db="EMBL/GenBank/DDBJ databases">
        <authorList>
            <person name="Gilroy R."/>
        </authorList>
    </citation>
    <scope>NUCLEOTIDE SEQUENCE</scope>
    <source>
        <strain evidence="8">ChiSxjej1B13-7958</strain>
    </source>
</reference>
<keyword evidence="5" id="KW-0449">Lipoprotein</keyword>
<dbReference type="InterPro" id="IPR006059">
    <property type="entry name" value="SBP"/>
</dbReference>
<dbReference type="Proteomes" id="UP000824242">
    <property type="component" value="Unassembled WGS sequence"/>
</dbReference>
<evidence type="ECO:0000256" key="3">
    <source>
        <dbReference type="ARBA" id="ARBA00023136"/>
    </source>
</evidence>
<proteinExistence type="predicted"/>
<evidence type="ECO:0000256" key="7">
    <source>
        <dbReference type="SAM" id="SignalP"/>
    </source>
</evidence>
<dbReference type="Gene3D" id="3.40.190.10">
    <property type="entry name" value="Periplasmic binding protein-like II"/>
    <property type="match status" value="2"/>
</dbReference>
<dbReference type="Pfam" id="PF01547">
    <property type="entry name" value="SBP_bac_1"/>
    <property type="match status" value="1"/>
</dbReference>
<evidence type="ECO:0000256" key="6">
    <source>
        <dbReference type="SAM" id="MobiDB-lite"/>
    </source>
</evidence>
<evidence type="ECO:0000256" key="4">
    <source>
        <dbReference type="ARBA" id="ARBA00023139"/>
    </source>
</evidence>
<protein>
    <submittedName>
        <fullName evidence="8">Extracellular solute-binding protein</fullName>
    </submittedName>
</protein>
<evidence type="ECO:0000313" key="8">
    <source>
        <dbReference type="EMBL" id="HIR46948.1"/>
    </source>
</evidence>
<feature type="signal peptide" evidence="7">
    <location>
        <begin position="1"/>
        <end position="22"/>
    </location>
</feature>
<keyword evidence="1" id="KW-1003">Cell membrane</keyword>
<dbReference type="SUPFAM" id="SSF53850">
    <property type="entry name" value="Periplasmic binding protein-like II"/>
    <property type="match status" value="1"/>
</dbReference>
<evidence type="ECO:0000256" key="5">
    <source>
        <dbReference type="ARBA" id="ARBA00023288"/>
    </source>
</evidence>
<reference evidence="8" key="2">
    <citation type="journal article" date="2021" name="PeerJ">
        <title>Extensive microbial diversity within the chicken gut microbiome revealed by metagenomics and culture.</title>
        <authorList>
            <person name="Gilroy R."/>
            <person name="Ravi A."/>
            <person name="Getino M."/>
            <person name="Pursley I."/>
            <person name="Horton D.L."/>
            <person name="Alikhan N.F."/>
            <person name="Baker D."/>
            <person name="Gharbi K."/>
            <person name="Hall N."/>
            <person name="Watson M."/>
            <person name="Adriaenssens E.M."/>
            <person name="Foster-Nyarko E."/>
            <person name="Jarju S."/>
            <person name="Secka A."/>
            <person name="Antonio M."/>
            <person name="Oren A."/>
            <person name="Chaudhuri R.R."/>
            <person name="La Ragione R."/>
            <person name="Hildebrand F."/>
            <person name="Pallen M.J."/>
        </authorList>
    </citation>
    <scope>NUCLEOTIDE SEQUENCE</scope>
    <source>
        <strain evidence="8">ChiSxjej1B13-7958</strain>
    </source>
</reference>
<keyword evidence="4" id="KW-0564">Palmitate</keyword>
<evidence type="ECO:0000256" key="2">
    <source>
        <dbReference type="ARBA" id="ARBA00022729"/>
    </source>
</evidence>